<evidence type="ECO:0000259" key="1">
    <source>
        <dbReference type="Pfam" id="PF20811"/>
    </source>
</evidence>
<reference evidence="2" key="1">
    <citation type="submission" date="2022-06" db="EMBL/GenBank/DDBJ databases">
        <authorList>
            <person name="Berger JAMES D."/>
            <person name="Berger JAMES D."/>
        </authorList>
    </citation>
    <scope>NUCLEOTIDE SEQUENCE [LARGE SCALE GENOMIC DNA]</scope>
</reference>
<dbReference type="Proteomes" id="UP000050795">
    <property type="component" value="Unassembled WGS sequence"/>
</dbReference>
<reference evidence="3 4" key="2">
    <citation type="submission" date="2023-11" db="UniProtKB">
        <authorList>
            <consortium name="WormBaseParasite"/>
        </authorList>
    </citation>
    <scope>IDENTIFICATION</scope>
</reference>
<evidence type="ECO:0000313" key="4">
    <source>
        <dbReference type="WBParaSite" id="TREG1_68380.2"/>
    </source>
</evidence>
<evidence type="ECO:0000313" key="3">
    <source>
        <dbReference type="WBParaSite" id="TREG1_68380.1"/>
    </source>
</evidence>
<feature type="domain" description="PARG helical" evidence="1">
    <location>
        <begin position="78"/>
        <end position="197"/>
    </location>
</feature>
<keyword evidence="2" id="KW-1185">Reference proteome</keyword>
<proteinExistence type="predicted"/>
<dbReference type="WBParaSite" id="TREG1_68380.2">
    <property type="protein sequence ID" value="TREG1_68380.2"/>
    <property type="gene ID" value="TREG1_68380"/>
</dbReference>
<protein>
    <recommendedName>
        <fullName evidence="1">PARG helical domain-containing protein</fullName>
    </recommendedName>
</protein>
<dbReference type="Pfam" id="PF20811">
    <property type="entry name" value="PARG_cat_N"/>
    <property type="match status" value="1"/>
</dbReference>
<dbReference type="AlphaFoldDB" id="A0AA85K5Y2"/>
<name>A0AA85K5Y2_TRIRE</name>
<organism evidence="2 4">
    <name type="scientific">Trichobilharzia regenti</name>
    <name type="common">Nasal bird schistosome</name>
    <dbReference type="NCBI Taxonomy" id="157069"/>
    <lineage>
        <taxon>Eukaryota</taxon>
        <taxon>Metazoa</taxon>
        <taxon>Spiralia</taxon>
        <taxon>Lophotrochozoa</taxon>
        <taxon>Platyhelminthes</taxon>
        <taxon>Trematoda</taxon>
        <taxon>Digenea</taxon>
        <taxon>Strigeidida</taxon>
        <taxon>Schistosomatoidea</taxon>
        <taxon>Schistosomatidae</taxon>
        <taxon>Trichobilharzia</taxon>
    </lineage>
</organism>
<evidence type="ECO:0000313" key="2">
    <source>
        <dbReference type="Proteomes" id="UP000050795"/>
    </source>
</evidence>
<dbReference type="InterPro" id="IPR048362">
    <property type="entry name" value="PARG_helical"/>
</dbReference>
<sequence length="758" mass="87029">MCLPENVLLPCDINCWSEIKCILQCMLQKKMTLAEKFYLLYDIESLFHINVKRCNRLKIWPASSIYTGLGNFIKFYMGEKERKYFELHTLPFILDCVVMTEMISRDSRPSYCSTNQKRSKLIQYDTCTSIVACSFLCLLPTHPKYNQCSSDFNFTSVFLNIFPSKSLQVKDLWRVVSYFEFCRTFKSSLQGLVVSHRSWSCLDLQRHLSDINGVNAFSLSNYDTLRGILSYARLPLLLVDNILNEEQIALEAHLPTVHFMRPHVGGVLFDGGISQAESLFSKYPDLISIIPSYQNLSDGESLWIDHYRGPFLPETLGAFTAVDRFTEEAVKWRRLVLLNSNQYPTWMSEIHYSTQCLINEIIFVTAGLSPDGLKSKDEHIRPEIFSSTWWDYLKSKSASGIEQRYTKSSRLSSNDFTYSPNTAIECVQTTIAKSLVDYADKFISGVICESLNKLARGKTNKLSNSGDRTLLKKSQIGRCHSNQRTSSVFTPLNSSDLSGKLCKNIFKSTEHHFNPSYKTSSCINQCKITEQGKLSKPIVYYASDLVKEFVNYAQNVSTLRIHQLNVYSDKLVANILQSANKLLKWSNHLSKQILTEVKYSNNLGINYNIMNQNVMNSINSITNKEVVENNKTNTTNSEKHPMNKDFQQCRMSQSNNHLNSHEKYSILNKDNSLDDQSCQTMIMDSEMKIVEESSLKPQAMKDIKKSDNCIFPKTDPIIVCKDDDDHTNSKKSVFKLMVQSINYRRFLFQKIYLNLQIV</sequence>
<accession>A0AA85K5Y2</accession>
<dbReference type="WBParaSite" id="TREG1_68380.1">
    <property type="protein sequence ID" value="TREG1_68380.1"/>
    <property type="gene ID" value="TREG1_68380"/>
</dbReference>